<dbReference type="EMBL" id="JARTIK010000004">
    <property type="protein sequence ID" value="MED4678473.1"/>
    <property type="molecule type" value="Genomic_DNA"/>
</dbReference>
<comment type="caution">
    <text evidence="1">The sequence shown here is derived from an EMBL/GenBank/DDBJ whole genome shotgun (WGS) entry which is preliminary data.</text>
</comment>
<dbReference type="InterPro" id="IPR006520">
    <property type="entry name" value="Dit_BPSPP_N"/>
</dbReference>
<dbReference type="NCBIfam" id="TIGR01633">
    <property type="entry name" value="phi3626_gp14_N"/>
    <property type="match status" value="1"/>
</dbReference>
<name>A0ABU6PAZ3_9BACI</name>
<organism evidence="1 2">
    <name type="scientific">Bacillus nitratireducens</name>
    <dbReference type="NCBI Taxonomy" id="2026193"/>
    <lineage>
        <taxon>Bacteria</taxon>
        <taxon>Bacillati</taxon>
        <taxon>Bacillota</taxon>
        <taxon>Bacilli</taxon>
        <taxon>Bacillales</taxon>
        <taxon>Bacillaceae</taxon>
        <taxon>Bacillus</taxon>
        <taxon>Bacillus cereus group</taxon>
    </lineage>
</organism>
<evidence type="ECO:0000313" key="1">
    <source>
        <dbReference type="EMBL" id="MED4678473.1"/>
    </source>
</evidence>
<gene>
    <name evidence="1" type="ORF">P9485_11445</name>
</gene>
<dbReference type="RefSeq" id="WP_309443198.1">
    <property type="nucleotide sequence ID" value="NZ_JARTIK010000004.1"/>
</dbReference>
<keyword evidence="2" id="KW-1185">Reference proteome</keyword>
<evidence type="ECO:0000313" key="2">
    <source>
        <dbReference type="Proteomes" id="UP001336122"/>
    </source>
</evidence>
<protein>
    <submittedName>
        <fullName evidence="1">Phage tail family protein</fullName>
    </submittedName>
</protein>
<dbReference type="Gene3D" id="2.40.30.200">
    <property type="match status" value="1"/>
</dbReference>
<reference evidence="1 2" key="1">
    <citation type="submission" date="2023-03" db="EMBL/GenBank/DDBJ databases">
        <title>Bacillus Genome Sequencing.</title>
        <authorList>
            <person name="Dunlap C."/>
        </authorList>
    </citation>
    <scope>NUCLEOTIDE SEQUENCE [LARGE SCALE GENOMIC DNA]</scope>
    <source>
        <strain evidence="1 2">NRS-319</strain>
    </source>
</reference>
<proteinExistence type="predicted"/>
<dbReference type="Proteomes" id="UP001336122">
    <property type="component" value="Unassembled WGS sequence"/>
</dbReference>
<accession>A0ABU6PAZ3</accession>
<sequence length="227" mass="25632">MLDMGIDNELVSSFGVYMVGRPVIPTAEKEIEHIIVPGRHGSLTKKGAYKDVPLKVKFNLLENENIKPLIRRVKSLFINGETLFFTDDEVYRKIKHVKIGDIVNDIEEHGEFEVEFTLDPFEYVTTVPIVLTKQESILNPGTVESNPKLEIYGSGDITVTINDISFRIKGVAYSVTVDSELLESYVGTTSMNSKMVGKFPFLKPGINSISWSESVTKIIVDPRWRYK</sequence>